<gene>
    <name evidence="2" type="ORF">MtrunA17_Chr2g0314071</name>
</gene>
<evidence type="ECO:0008006" key="3">
    <source>
        <dbReference type="Google" id="ProtNLM"/>
    </source>
</evidence>
<name>A0A396JCI2_MEDTR</name>
<comment type="caution">
    <text evidence="2">The sequence shown here is derived from an EMBL/GenBank/DDBJ whole genome shotgun (WGS) entry which is preliminary data.</text>
</comment>
<reference evidence="2" key="1">
    <citation type="journal article" date="2018" name="Nat. Plants">
        <title>Whole-genome landscape of Medicago truncatula symbiotic genes.</title>
        <authorList>
            <person name="Pecrix Y."/>
            <person name="Gamas P."/>
            <person name="Carrere S."/>
        </authorList>
    </citation>
    <scope>NUCLEOTIDE SEQUENCE</scope>
    <source>
        <tissue evidence="2">Leaves</tissue>
    </source>
</reference>
<dbReference type="AlphaFoldDB" id="A0A396JCI2"/>
<keyword evidence="1" id="KW-1133">Transmembrane helix</keyword>
<protein>
    <recommendedName>
        <fullName evidence="3">Transmembrane protein</fullName>
    </recommendedName>
</protein>
<dbReference type="EMBL" id="PSQE01000002">
    <property type="protein sequence ID" value="RHN74784.1"/>
    <property type="molecule type" value="Genomic_DNA"/>
</dbReference>
<dbReference type="Proteomes" id="UP000265566">
    <property type="component" value="Chromosome 2"/>
</dbReference>
<feature type="transmembrane region" description="Helical" evidence="1">
    <location>
        <begin position="6"/>
        <end position="24"/>
    </location>
</feature>
<keyword evidence="1" id="KW-0472">Membrane</keyword>
<proteinExistence type="predicted"/>
<dbReference type="Gramene" id="rna10899">
    <property type="protein sequence ID" value="RHN74784.1"/>
    <property type="gene ID" value="gene10899"/>
</dbReference>
<sequence>MSLRYINVLCLSFSNYIFIPFLIFHDRQRKYIKRKIMMNGKNKKLFVDNEEVIDNTFI</sequence>
<evidence type="ECO:0000256" key="1">
    <source>
        <dbReference type="SAM" id="Phobius"/>
    </source>
</evidence>
<organism evidence="2">
    <name type="scientific">Medicago truncatula</name>
    <name type="common">Barrel medic</name>
    <name type="synonym">Medicago tribuloides</name>
    <dbReference type="NCBI Taxonomy" id="3880"/>
    <lineage>
        <taxon>Eukaryota</taxon>
        <taxon>Viridiplantae</taxon>
        <taxon>Streptophyta</taxon>
        <taxon>Embryophyta</taxon>
        <taxon>Tracheophyta</taxon>
        <taxon>Spermatophyta</taxon>
        <taxon>Magnoliopsida</taxon>
        <taxon>eudicotyledons</taxon>
        <taxon>Gunneridae</taxon>
        <taxon>Pentapetalae</taxon>
        <taxon>rosids</taxon>
        <taxon>fabids</taxon>
        <taxon>Fabales</taxon>
        <taxon>Fabaceae</taxon>
        <taxon>Papilionoideae</taxon>
        <taxon>50 kb inversion clade</taxon>
        <taxon>NPAAA clade</taxon>
        <taxon>Hologalegina</taxon>
        <taxon>IRL clade</taxon>
        <taxon>Trifolieae</taxon>
        <taxon>Medicago</taxon>
    </lineage>
</organism>
<accession>A0A396JCI2</accession>
<evidence type="ECO:0000313" key="2">
    <source>
        <dbReference type="EMBL" id="RHN74784.1"/>
    </source>
</evidence>
<keyword evidence="1" id="KW-0812">Transmembrane</keyword>